<keyword evidence="4" id="KW-0547">Nucleotide-binding</keyword>
<dbReference type="InterPro" id="IPR027417">
    <property type="entry name" value="P-loop_NTPase"/>
</dbReference>
<dbReference type="SMART" id="SM00174">
    <property type="entry name" value="RHO"/>
    <property type="match status" value="1"/>
</dbReference>
<dbReference type="GO" id="GO:0005525">
    <property type="term" value="F:GTP binding"/>
    <property type="evidence" value="ECO:0007669"/>
    <property type="project" value="UniProtKB-KW"/>
</dbReference>
<dbReference type="EC" id="3.6.5.2" evidence="2"/>
<comment type="subcellular location">
    <subcellularLocation>
        <location evidence="1">Cell membrane</location>
    </subcellularLocation>
</comment>
<comment type="caution">
    <text evidence="8">The sequence shown here is derived from an EMBL/GenBank/DDBJ whole genome shotgun (WGS) entry which is preliminary data.</text>
</comment>
<dbReference type="PRINTS" id="PR00449">
    <property type="entry name" value="RASTRNSFRMNG"/>
</dbReference>
<dbReference type="NCBIfam" id="TIGR00231">
    <property type="entry name" value="small_GTP"/>
    <property type="match status" value="1"/>
</dbReference>
<dbReference type="GO" id="GO:0007165">
    <property type="term" value="P:signal transduction"/>
    <property type="evidence" value="ECO:0007669"/>
    <property type="project" value="InterPro"/>
</dbReference>
<dbReference type="GO" id="GO:0005886">
    <property type="term" value="C:plasma membrane"/>
    <property type="evidence" value="ECO:0007669"/>
    <property type="project" value="UniProtKB-SubCell"/>
</dbReference>
<dbReference type="Gene3D" id="3.40.50.300">
    <property type="entry name" value="P-loop containing nucleotide triphosphate hydrolases"/>
    <property type="match status" value="1"/>
</dbReference>
<keyword evidence="6" id="KW-0342">GTP-binding</keyword>
<dbReference type="CDD" id="cd00876">
    <property type="entry name" value="Ras"/>
    <property type="match status" value="1"/>
</dbReference>
<dbReference type="InterPro" id="IPR020849">
    <property type="entry name" value="Small_GTPase_Ras-type"/>
</dbReference>
<reference evidence="8 9" key="1">
    <citation type="journal article" date="2018" name="Genome Biol. Evol.">
        <title>Multiple Roots of Fruiting Body Formation in Amoebozoa.</title>
        <authorList>
            <person name="Hillmann F."/>
            <person name="Forbes G."/>
            <person name="Novohradska S."/>
            <person name="Ferling I."/>
            <person name="Riege K."/>
            <person name="Groth M."/>
            <person name="Westermann M."/>
            <person name="Marz M."/>
            <person name="Spaller T."/>
            <person name="Winckler T."/>
            <person name="Schaap P."/>
            <person name="Glockner G."/>
        </authorList>
    </citation>
    <scope>NUCLEOTIDE SEQUENCE [LARGE SCALE GENOMIC DNA]</scope>
    <source>
        <strain evidence="8 9">Jena</strain>
    </source>
</reference>
<evidence type="ECO:0000256" key="1">
    <source>
        <dbReference type="ARBA" id="ARBA00004236"/>
    </source>
</evidence>
<evidence type="ECO:0000256" key="6">
    <source>
        <dbReference type="ARBA" id="ARBA00023134"/>
    </source>
</evidence>
<dbReference type="InterPro" id="IPR001806">
    <property type="entry name" value="Small_GTPase"/>
</dbReference>
<evidence type="ECO:0000256" key="5">
    <source>
        <dbReference type="ARBA" id="ARBA00022801"/>
    </source>
</evidence>
<evidence type="ECO:0000256" key="2">
    <source>
        <dbReference type="ARBA" id="ARBA00011984"/>
    </source>
</evidence>
<keyword evidence="9" id="KW-1185">Reference proteome</keyword>
<protein>
    <recommendedName>
        <fullName evidence="2">small monomeric GTPase</fullName>
        <ecNumber evidence="2">3.6.5.2</ecNumber>
    </recommendedName>
</protein>
<dbReference type="Pfam" id="PF00071">
    <property type="entry name" value="Ras"/>
    <property type="match status" value="1"/>
</dbReference>
<evidence type="ECO:0000256" key="7">
    <source>
        <dbReference type="ARBA" id="ARBA00023136"/>
    </source>
</evidence>
<name>A0A2P6MNA9_9EUKA</name>
<dbReference type="FunFam" id="3.40.50.300:FF:000343">
    <property type="entry name" value="Ras family gtpase"/>
    <property type="match status" value="1"/>
</dbReference>
<dbReference type="PANTHER" id="PTHR24070">
    <property type="entry name" value="RAS, DI-RAS, AND RHEB FAMILY MEMBERS OF SMALL GTPASE SUPERFAMILY"/>
    <property type="match status" value="1"/>
</dbReference>
<dbReference type="Proteomes" id="UP000241769">
    <property type="component" value="Unassembled WGS sequence"/>
</dbReference>
<gene>
    <name evidence="8" type="ORF">PROFUN_03513</name>
</gene>
<dbReference type="InterPro" id="IPR005225">
    <property type="entry name" value="Small_GTP-bd"/>
</dbReference>
<evidence type="ECO:0000313" key="9">
    <source>
        <dbReference type="Proteomes" id="UP000241769"/>
    </source>
</evidence>
<dbReference type="STRING" id="1890364.A0A2P6MNA9"/>
<dbReference type="PROSITE" id="PS51421">
    <property type="entry name" value="RAS"/>
    <property type="match status" value="1"/>
</dbReference>
<evidence type="ECO:0000256" key="3">
    <source>
        <dbReference type="ARBA" id="ARBA00022475"/>
    </source>
</evidence>
<dbReference type="SMART" id="SM00176">
    <property type="entry name" value="RAN"/>
    <property type="match status" value="1"/>
</dbReference>
<evidence type="ECO:0000256" key="4">
    <source>
        <dbReference type="ARBA" id="ARBA00022741"/>
    </source>
</evidence>
<dbReference type="AlphaFoldDB" id="A0A2P6MNA9"/>
<dbReference type="SMART" id="SM00173">
    <property type="entry name" value="RAS"/>
    <property type="match status" value="1"/>
</dbReference>
<evidence type="ECO:0000313" key="8">
    <source>
        <dbReference type="EMBL" id="PRP73199.1"/>
    </source>
</evidence>
<dbReference type="SUPFAM" id="SSF52540">
    <property type="entry name" value="P-loop containing nucleoside triphosphate hydrolases"/>
    <property type="match status" value="1"/>
</dbReference>
<keyword evidence="7" id="KW-0472">Membrane</keyword>
<dbReference type="InParanoid" id="A0A2P6MNA9"/>
<proteinExistence type="predicted"/>
<organism evidence="8 9">
    <name type="scientific">Planoprotostelium fungivorum</name>
    <dbReference type="NCBI Taxonomy" id="1890364"/>
    <lineage>
        <taxon>Eukaryota</taxon>
        <taxon>Amoebozoa</taxon>
        <taxon>Evosea</taxon>
        <taxon>Variosea</taxon>
        <taxon>Cavosteliida</taxon>
        <taxon>Cavosteliaceae</taxon>
        <taxon>Planoprotostelium</taxon>
    </lineage>
</organism>
<sequence length="271" mass="30606">MTLIHGHTDIFLGHPPGTLTTHSKQIYLPPYGTYMQRHPLNHHTRPPAVLEKKCFFDSSYAERSVKIIPRQSPHNSAAATNMTEFRITVIGSGAVGKSALTVRFIQGSFTEKYDPTIEDSYRKNVEIDSAACTLDIMDTAGQEEYKSLRDQYMKSAEGFVIVFSLTSRASLESLRQVRTDVLRMKNDDASFPAVLAGNKKDLVEERQVAEDEARKIADSWGFPYYETSAKSGDNVNEVYFGLVRMIKKWRTAHPDTQKKGKKGKKKDCIMM</sequence>
<keyword evidence="5" id="KW-0378">Hydrolase</keyword>
<dbReference type="SMART" id="SM00175">
    <property type="entry name" value="RAB"/>
    <property type="match status" value="1"/>
</dbReference>
<dbReference type="PROSITE" id="PS51419">
    <property type="entry name" value="RAB"/>
    <property type="match status" value="1"/>
</dbReference>
<dbReference type="GO" id="GO:0003925">
    <property type="term" value="F:G protein activity"/>
    <property type="evidence" value="ECO:0007669"/>
    <property type="project" value="UniProtKB-EC"/>
</dbReference>
<dbReference type="EMBL" id="MDYQ01000661">
    <property type="protein sequence ID" value="PRP73199.1"/>
    <property type="molecule type" value="Genomic_DNA"/>
</dbReference>
<dbReference type="OrthoDB" id="25818at2759"/>
<keyword evidence="3" id="KW-1003">Cell membrane</keyword>
<dbReference type="PROSITE" id="PS51420">
    <property type="entry name" value="RHO"/>
    <property type="match status" value="1"/>
</dbReference>
<accession>A0A2P6MNA9</accession>